<reference evidence="3" key="1">
    <citation type="submission" date="2022-11" db="EMBL/GenBank/DDBJ databases">
        <authorList>
            <person name="Petersen C."/>
        </authorList>
    </citation>
    <scope>NUCLEOTIDE SEQUENCE</scope>
    <source>
        <strain evidence="3">IBT 26290</strain>
    </source>
</reference>
<dbReference type="InterPro" id="IPR046341">
    <property type="entry name" value="SET_dom_sf"/>
</dbReference>
<dbReference type="GeneID" id="81421788"/>
<dbReference type="SUPFAM" id="SSF82199">
    <property type="entry name" value="SET domain"/>
    <property type="match status" value="1"/>
</dbReference>
<comment type="caution">
    <text evidence="3">The sequence shown here is derived from an EMBL/GenBank/DDBJ whole genome shotgun (WGS) entry which is preliminary data.</text>
</comment>
<name>A0A9W9IEM5_9EURO</name>
<evidence type="ECO:0000313" key="3">
    <source>
        <dbReference type="EMBL" id="KAJ5174610.1"/>
    </source>
</evidence>
<dbReference type="InterPro" id="IPR001214">
    <property type="entry name" value="SET_dom"/>
</dbReference>
<evidence type="ECO:0000259" key="2">
    <source>
        <dbReference type="PROSITE" id="PS50280"/>
    </source>
</evidence>
<dbReference type="SUPFAM" id="SSF48452">
    <property type="entry name" value="TPR-like"/>
    <property type="match status" value="1"/>
</dbReference>
<dbReference type="Gene3D" id="1.25.40.10">
    <property type="entry name" value="Tetratricopeptide repeat domain"/>
    <property type="match status" value="1"/>
</dbReference>
<proteinExistence type="predicted"/>
<dbReference type="InterPro" id="IPR053209">
    <property type="entry name" value="Gramillin-biosynth_MTr"/>
</dbReference>
<reference evidence="3" key="2">
    <citation type="journal article" date="2023" name="IMA Fungus">
        <title>Comparative genomic study of the Penicillium genus elucidates a diverse pangenome and 15 lateral gene transfer events.</title>
        <authorList>
            <person name="Petersen C."/>
            <person name="Sorensen T."/>
            <person name="Nielsen M.R."/>
            <person name="Sondergaard T.E."/>
            <person name="Sorensen J.L."/>
            <person name="Fitzpatrick D.A."/>
            <person name="Frisvad J.C."/>
            <person name="Nielsen K.L."/>
        </authorList>
    </citation>
    <scope>NUCLEOTIDE SEQUENCE</scope>
    <source>
        <strain evidence="3">IBT 26290</strain>
    </source>
</reference>
<sequence length="742" mass="84019">MDVHDVSSVPQYLQVLQGHRRTLQNAQSKKGQRPRAMKSREEILGQFLYRQMMNKTPAGNHIRSAFVPPVYPPSVSPLSDLKKIMIKDLTLETHHRGSFILLRALSTPDVMTAIMLIVEDEENRVLMLQLYHQGEELATKYLTQGSVMIVKEPYLKVMADGDNGIRVDQLSDVRFIPPYDDLVPLSWRERVTEDDTTANDWKMAGNDFFNKGHHLQAIESYSKALECVPTAEETLTIKLNRALAFLKRHQLNAALHDLDGLSSEFSLFQKVLFRKSEALYQLQRFRECCDVSTTLVKQYPDNKSANDVLTKAITRLLEQQRGKYQFKQLQREAATDRPPHLDHATYVGPVSVRPTEAHGRGLFTTEAVKAGDLLFCEKAFAYVYHDADNPTQGLSLLMNAEQSTIIMGTHADLLSLIIQKLYQTPSLISTVTDLYHGSYKPVDISEVDGTPIVDTFLIERIMALNGFGCPLSSYGSHRKFLFRERMVENAKKFDSCGLWPLASSINHSCYSNVRRSFIGDMMIVRATQDLAPNTELNFWYKSPQDSERDSYSKGRKADLPHWGFQCSCVICQDALNTPSKVLQKREKLMAELRQVSSSQNRNLVRFETILSKIAETYSQPPSRVPCFSLWDPYLSLALTYSTQDQPQKVIVFGLKALESLGYIVEGGHIPITQGMTLVVKKWGLAVDSLVPCWMTLANAYRKVAPDLEDQAKCYAKITYRICVGEDETFNEIYGPGSQLPRG</sequence>
<dbReference type="Proteomes" id="UP001149163">
    <property type="component" value="Unassembled WGS sequence"/>
</dbReference>
<dbReference type="InterPro" id="IPR019734">
    <property type="entry name" value="TPR_rpt"/>
</dbReference>
<dbReference type="PANTHER" id="PTHR47643">
    <property type="entry name" value="TPR DOMAIN PROTEIN (AFU_ORTHOLOGUE AFUA_5G12710)"/>
    <property type="match status" value="1"/>
</dbReference>
<dbReference type="RefSeq" id="XP_056546218.1">
    <property type="nucleotide sequence ID" value="XM_056682612.1"/>
</dbReference>
<feature type="repeat" description="TPR" evidence="1">
    <location>
        <begin position="198"/>
        <end position="231"/>
    </location>
</feature>
<dbReference type="OrthoDB" id="438641at2759"/>
<evidence type="ECO:0000313" key="4">
    <source>
        <dbReference type="Proteomes" id="UP001149163"/>
    </source>
</evidence>
<accession>A0A9W9IEM5</accession>
<evidence type="ECO:0000256" key="1">
    <source>
        <dbReference type="PROSITE-ProRule" id="PRU00339"/>
    </source>
</evidence>
<dbReference type="EMBL" id="JAPQKN010000001">
    <property type="protein sequence ID" value="KAJ5174610.1"/>
    <property type="molecule type" value="Genomic_DNA"/>
</dbReference>
<gene>
    <name evidence="3" type="ORF">N7482_000487</name>
</gene>
<dbReference type="PROSITE" id="PS50280">
    <property type="entry name" value="SET"/>
    <property type="match status" value="1"/>
</dbReference>
<dbReference type="Gene3D" id="2.170.270.10">
    <property type="entry name" value="SET domain"/>
    <property type="match status" value="1"/>
</dbReference>
<dbReference type="PROSITE" id="PS50005">
    <property type="entry name" value="TPR"/>
    <property type="match status" value="1"/>
</dbReference>
<organism evidence="3 4">
    <name type="scientific">Penicillium canariense</name>
    <dbReference type="NCBI Taxonomy" id="189055"/>
    <lineage>
        <taxon>Eukaryota</taxon>
        <taxon>Fungi</taxon>
        <taxon>Dikarya</taxon>
        <taxon>Ascomycota</taxon>
        <taxon>Pezizomycotina</taxon>
        <taxon>Eurotiomycetes</taxon>
        <taxon>Eurotiomycetidae</taxon>
        <taxon>Eurotiales</taxon>
        <taxon>Aspergillaceae</taxon>
        <taxon>Penicillium</taxon>
    </lineage>
</organism>
<dbReference type="SMART" id="SM00317">
    <property type="entry name" value="SET"/>
    <property type="match status" value="1"/>
</dbReference>
<dbReference type="Pfam" id="PF00856">
    <property type="entry name" value="SET"/>
    <property type="match status" value="1"/>
</dbReference>
<protein>
    <recommendedName>
        <fullName evidence="2">SET domain-containing protein</fullName>
    </recommendedName>
</protein>
<dbReference type="AlphaFoldDB" id="A0A9W9IEM5"/>
<dbReference type="PANTHER" id="PTHR47643:SF2">
    <property type="entry name" value="TPR DOMAIN PROTEIN (AFU_ORTHOLOGUE AFUA_5G12710)"/>
    <property type="match status" value="1"/>
</dbReference>
<dbReference type="InterPro" id="IPR011990">
    <property type="entry name" value="TPR-like_helical_dom_sf"/>
</dbReference>
<keyword evidence="1" id="KW-0802">TPR repeat</keyword>
<keyword evidence="4" id="KW-1185">Reference proteome</keyword>
<feature type="domain" description="SET" evidence="2">
    <location>
        <begin position="348"/>
        <end position="541"/>
    </location>
</feature>